<keyword evidence="4" id="KW-1185">Reference proteome</keyword>
<sequence>MVVPLIVVVRVGSKRRIQVDYDNFIGHKMTGIQLIYWKVKPSSSTRTRRKIARNRKNSMSGKTMRSKKMPMFWDRDAVKEGKSSLQVVLDWLSTEINYNKWRGSDRNNGNTKEALLKAIVSELKAVGIEHRTTGDVREKISAIERQFREAVDFQAQTGSGITTEATLGGEILKRCPYYYKLADVFDSRPSARPSITSDGIDEKDEEASSSNAIVQRGEKRPLAFDDDDFDAKRQQKDPVEKLLDQQLTASKQRAQKTNRVLQLQETKLELKQREIKLKEEQADVDLALKRVQLEAAQRDAVVQLVLAHKQLHNKGFPPKKSTAFSRPPA</sequence>
<protein>
    <submittedName>
        <fullName evidence="3">Unnamed protein product</fullName>
    </submittedName>
</protein>
<name>A0A9W7D765_9STRA</name>
<feature type="coiled-coil region" evidence="1">
    <location>
        <begin position="253"/>
        <end position="283"/>
    </location>
</feature>
<dbReference type="PANTHER" id="PTHR33324">
    <property type="entry name" value="EXPRESSED PROTEIN"/>
    <property type="match status" value="1"/>
</dbReference>
<feature type="region of interest" description="Disordered" evidence="2">
    <location>
        <begin position="190"/>
        <end position="217"/>
    </location>
</feature>
<dbReference type="EMBL" id="BSXT01005045">
    <property type="protein sequence ID" value="GMF59480.1"/>
    <property type="molecule type" value="Genomic_DNA"/>
</dbReference>
<accession>A0A9W7D765</accession>
<dbReference type="PANTHER" id="PTHR33324:SF2">
    <property type="entry name" value="MYB_SANT-LIKE DNA-BINDING DOMAIN-CONTAINING PROTEIN"/>
    <property type="match status" value="1"/>
</dbReference>
<evidence type="ECO:0000313" key="4">
    <source>
        <dbReference type="Proteomes" id="UP001165121"/>
    </source>
</evidence>
<keyword evidence="1" id="KW-0175">Coiled coil</keyword>
<reference evidence="3" key="1">
    <citation type="submission" date="2023-04" db="EMBL/GenBank/DDBJ databases">
        <title>Phytophthora fragariaefolia NBRC 109709.</title>
        <authorList>
            <person name="Ichikawa N."/>
            <person name="Sato H."/>
            <person name="Tonouchi N."/>
        </authorList>
    </citation>
    <scope>NUCLEOTIDE SEQUENCE</scope>
    <source>
        <strain evidence="3">NBRC 109709</strain>
    </source>
</reference>
<proteinExistence type="predicted"/>
<organism evidence="3 4">
    <name type="scientific">Phytophthora fragariaefolia</name>
    <dbReference type="NCBI Taxonomy" id="1490495"/>
    <lineage>
        <taxon>Eukaryota</taxon>
        <taxon>Sar</taxon>
        <taxon>Stramenopiles</taxon>
        <taxon>Oomycota</taxon>
        <taxon>Peronosporomycetes</taxon>
        <taxon>Peronosporales</taxon>
        <taxon>Peronosporaceae</taxon>
        <taxon>Phytophthora</taxon>
    </lineage>
</organism>
<dbReference type="AlphaFoldDB" id="A0A9W7D765"/>
<comment type="caution">
    <text evidence="3">The sequence shown here is derived from an EMBL/GenBank/DDBJ whole genome shotgun (WGS) entry which is preliminary data.</text>
</comment>
<evidence type="ECO:0000313" key="3">
    <source>
        <dbReference type="EMBL" id="GMF59480.1"/>
    </source>
</evidence>
<gene>
    <name evidence="3" type="ORF">Pfra01_002570100</name>
</gene>
<evidence type="ECO:0000256" key="2">
    <source>
        <dbReference type="SAM" id="MobiDB-lite"/>
    </source>
</evidence>
<dbReference type="OrthoDB" id="103236at2759"/>
<dbReference type="Proteomes" id="UP001165121">
    <property type="component" value="Unassembled WGS sequence"/>
</dbReference>
<evidence type="ECO:0000256" key="1">
    <source>
        <dbReference type="SAM" id="Coils"/>
    </source>
</evidence>